<accession>A0AAD1XN47</accession>
<feature type="domain" description="Helicase ATP-binding" evidence="16">
    <location>
        <begin position="11"/>
        <end position="285"/>
    </location>
</feature>
<dbReference type="InterPro" id="IPR002464">
    <property type="entry name" value="DNA/RNA_helicase_DEAH_CS"/>
</dbReference>
<comment type="subcellular location">
    <subcellularLocation>
        <location evidence="1">Nucleus</location>
    </subcellularLocation>
</comment>
<evidence type="ECO:0000256" key="7">
    <source>
        <dbReference type="ARBA" id="ARBA00022806"/>
    </source>
</evidence>
<evidence type="ECO:0000256" key="11">
    <source>
        <dbReference type="ARBA" id="ARBA00023125"/>
    </source>
</evidence>
<dbReference type="PROSITE" id="PS00690">
    <property type="entry name" value="DEAH_ATP_HELICASE"/>
    <property type="match status" value="1"/>
</dbReference>
<feature type="compositionally biased region" description="Polar residues" evidence="15">
    <location>
        <begin position="856"/>
        <end position="865"/>
    </location>
</feature>
<keyword evidence="4" id="KW-0547">Nucleotide-binding</keyword>
<dbReference type="Proteomes" id="UP001295684">
    <property type="component" value="Unassembled WGS sequence"/>
</dbReference>
<feature type="region of interest" description="Disordered" evidence="15">
    <location>
        <begin position="975"/>
        <end position="1028"/>
    </location>
</feature>
<keyword evidence="2" id="KW-0004">4Fe-4S</keyword>
<feature type="compositionally biased region" description="Basic and acidic residues" evidence="15">
    <location>
        <begin position="920"/>
        <end position="933"/>
    </location>
</feature>
<evidence type="ECO:0000256" key="1">
    <source>
        <dbReference type="ARBA" id="ARBA00004123"/>
    </source>
</evidence>
<evidence type="ECO:0000256" key="6">
    <source>
        <dbReference type="ARBA" id="ARBA00022801"/>
    </source>
</evidence>
<dbReference type="GO" id="GO:0006281">
    <property type="term" value="P:DNA repair"/>
    <property type="evidence" value="ECO:0007669"/>
    <property type="project" value="UniProtKB-KW"/>
</dbReference>
<dbReference type="InterPro" id="IPR014013">
    <property type="entry name" value="Helic_SF1/SF2_ATP-bd_DinG/Rad3"/>
</dbReference>
<dbReference type="Gene3D" id="3.40.50.300">
    <property type="entry name" value="P-loop containing nucleotide triphosphate hydrolases"/>
    <property type="match status" value="2"/>
</dbReference>
<evidence type="ECO:0000313" key="18">
    <source>
        <dbReference type="Proteomes" id="UP001295684"/>
    </source>
</evidence>
<keyword evidence="14" id="KW-0539">Nucleus</keyword>
<keyword evidence="12" id="KW-0234">DNA repair</keyword>
<dbReference type="NCBIfam" id="TIGR00604">
    <property type="entry name" value="rad3"/>
    <property type="match status" value="1"/>
</dbReference>
<comment type="caution">
    <text evidence="17">The sequence shown here is derived from an EMBL/GenBank/DDBJ whole genome shotgun (WGS) entry which is preliminary data.</text>
</comment>
<dbReference type="AlphaFoldDB" id="A0AAD1XN47"/>
<dbReference type="SUPFAM" id="SSF52540">
    <property type="entry name" value="P-loop containing nucleoside triphosphate hydrolases"/>
    <property type="match status" value="1"/>
</dbReference>
<keyword evidence="7" id="KW-0347">Helicase</keyword>
<gene>
    <name evidence="17" type="ORF">ECRASSUSDP1_LOCUS17056</name>
</gene>
<keyword evidence="3" id="KW-0479">Metal-binding</keyword>
<keyword evidence="11" id="KW-0238">DNA-binding</keyword>
<dbReference type="PROSITE" id="PS51193">
    <property type="entry name" value="HELICASE_ATP_BIND_2"/>
    <property type="match status" value="1"/>
</dbReference>
<dbReference type="Pfam" id="PF06733">
    <property type="entry name" value="DEAD_2"/>
    <property type="match status" value="1"/>
</dbReference>
<dbReference type="GO" id="GO:0010569">
    <property type="term" value="P:regulation of double-strand break repair via homologous recombination"/>
    <property type="evidence" value="ECO:0007669"/>
    <property type="project" value="TreeGrafter"/>
</dbReference>
<feature type="region of interest" description="Disordered" evidence="15">
    <location>
        <begin position="476"/>
        <end position="498"/>
    </location>
</feature>
<keyword evidence="10" id="KW-0411">Iron-sulfur</keyword>
<dbReference type="PANTHER" id="PTHR11472:SF34">
    <property type="entry name" value="REGULATOR OF TELOMERE ELONGATION HELICASE 1"/>
    <property type="match status" value="1"/>
</dbReference>
<dbReference type="GO" id="GO:0005634">
    <property type="term" value="C:nucleus"/>
    <property type="evidence" value="ECO:0007669"/>
    <property type="project" value="UniProtKB-SubCell"/>
</dbReference>
<evidence type="ECO:0000256" key="2">
    <source>
        <dbReference type="ARBA" id="ARBA00022485"/>
    </source>
</evidence>
<evidence type="ECO:0000256" key="4">
    <source>
        <dbReference type="ARBA" id="ARBA00022741"/>
    </source>
</evidence>
<dbReference type="GO" id="GO:0046872">
    <property type="term" value="F:metal ion binding"/>
    <property type="evidence" value="ECO:0007669"/>
    <property type="project" value="UniProtKB-KW"/>
</dbReference>
<dbReference type="FunFam" id="3.40.50.300:FF:001352">
    <property type="entry name" value="DNA repair helicase"/>
    <property type="match status" value="1"/>
</dbReference>
<dbReference type="InterPro" id="IPR006555">
    <property type="entry name" value="ATP-dep_Helicase_C"/>
</dbReference>
<feature type="compositionally biased region" description="Basic and acidic residues" evidence="15">
    <location>
        <begin position="485"/>
        <end position="494"/>
    </location>
</feature>
<dbReference type="GO" id="GO:0003677">
    <property type="term" value="F:DNA binding"/>
    <property type="evidence" value="ECO:0007669"/>
    <property type="project" value="UniProtKB-KW"/>
</dbReference>
<dbReference type="SMART" id="SM00488">
    <property type="entry name" value="DEXDc2"/>
    <property type="match status" value="1"/>
</dbReference>
<evidence type="ECO:0000256" key="8">
    <source>
        <dbReference type="ARBA" id="ARBA00022840"/>
    </source>
</evidence>
<evidence type="ECO:0000313" key="17">
    <source>
        <dbReference type="EMBL" id="CAI2375692.1"/>
    </source>
</evidence>
<dbReference type="GO" id="GO:0070182">
    <property type="term" value="F:DNA polymerase binding"/>
    <property type="evidence" value="ECO:0007669"/>
    <property type="project" value="TreeGrafter"/>
</dbReference>
<dbReference type="GO" id="GO:0005524">
    <property type="term" value="F:ATP binding"/>
    <property type="evidence" value="ECO:0007669"/>
    <property type="project" value="UniProtKB-KW"/>
</dbReference>
<dbReference type="InterPro" id="IPR045028">
    <property type="entry name" value="DinG/Rad3-like"/>
</dbReference>
<evidence type="ECO:0000256" key="13">
    <source>
        <dbReference type="ARBA" id="ARBA00023235"/>
    </source>
</evidence>
<evidence type="ECO:0000256" key="14">
    <source>
        <dbReference type="ARBA" id="ARBA00023242"/>
    </source>
</evidence>
<evidence type="ECO:0000256" key="12">
    <source>
        <dbReference type="ARBA" id="ARBA00023204"/>
    </source>
</evidence>
<reference evidence="17" key="1">
    <citation type="submission" date="2023-07" db="EMBL/GenBank/DDBJ databases">
        <authorList>
            <consortium name="AG Swart"/>
            <person name="Singh M."/>
            <person name="Singh A."/>
            <person name="Seah K."/>
            <person name="Emmerich C."/>
        </authorList>
    </citation>
    <scope>NUCLEOTIDE SEQUENCE</scope>
    <source>
        <strain evidence="17">DP1</strain>
    </source>
</reference>
<evidence type="ECO:0000256" key="3">
    <source>
        <dbReference type="ARBA" id="ARBA00022723"/>
    </source>
</evidence>
<keyword evidence="18" id="KW-1185">Reference proteome</keyword>
<keyword evidence="5" id="KW-0227">DNA damage</keyword>
<dbReference type="EMBL" id="CAMPGE010017187">
    <property type="protein sequence ID" value="CAI2375692.1"/>
    <property type="molecule type" value="Genomic_DNA"/>
</dbReference>
<sequence length="1028" mass="118331">MEKEYHSIKVWNYEIKFPFERYDIQRDYMLRVIKACKKRENALLESPTGTGKTLCLLCASLAWLEEAKTERQDPSSFEKCLSRPKIIYCSRTHSQLAQVMDELKATPYRPRTALVASRDHMCIHNEISKASGMSLNIACNEAIRGGFNGIRCHYKEGIERQLKVEQFKDTWGIQDIEDLHEFGKAKNVCPYFLNKERAMKADLILMPYNYLIDEKIRENFDIDYKNAILIIDEAHNVGGVCEEVASLDISEIKLDSIIKEISSLKKAIQNKSEFGKTYMKDDQADITTTEAECIQLQGMVETMLKNIKQRKVSPTNWPTFQKRDGFLVSKFENIFKVLADISRDKSQTSLDSYKGQTRNIRAPVKTKVVPQYEEEDKNENTSPKRQLPSFLQSARSNKIKEESIADDLESYGRNSALNEVNSENITAWTNILRDAVKDLTKLIKKENNKVLHIEDLSQAFGNIRRINDKMNPEFTLQSQNDSQEEEKREEEPRFSRPTLGEIVNKIKPEKEDNESIKDDFYICITENRQKKMVSYNLGLWCFNPGFCFKQIKKLGVRSIILTSGTLSPMQSFAEELQTTFEIQLENSHVIQPSQVCMGVLPKGVEGNNFTFTYQTRNDDNMIDDLGHSICKVAEKSPDGMLIFFPSYFLMDKCYNNWDSSGILDKLEKYKSVYKEPKRSSQFKSVRRNFESDIDNGLGAVLFGVCRGKVSEGLDFSDKAARCVIIIGMPFAQFKDPKVVLKKEYLEHKYSQGKSHISGRDWYNQECSRAVNQAIGRVIRHINDYGLILLVDRRYGNYKAKQERSKWLRDRQVVFEDFEEAFQTIDSFFEKMGELKLPPKSIKKVKMFDSEEESKESSPMNRSVNSDEPPKHNFGGFKGFHTWKNQKDPKRHPNKQVTRAPAKATNRIAALINKSNAINQAKRESREQQEKENAQKQQNLSLEKLNMKNSTKVITPSPAQAPPSHKVKSNLASILKPVVKSMPPKAKPQSRYGLKSHFNRKKASNASENESGKKLLLRDMIHAHHKKEE</sequence>
<dbReference type="PANTHER" id="PTHR11472">
    <property type="entry name" value="DNA REPAIR DEAD HELICASE RAD3/XP-D SUBFAMILY MEMBER"/>
    <property type="match status" value="1"/>
</dbReference>
<organism evidence="17 18">
    <name type="scientific">Euplotes crassus</name>
    <dbReference type="NCBI Taxonomy" id="5936"/>
    <lineage>
        <taxon>Eukaryota</taxon>
        <taxon>Sar</taxon>
        <taxon>Alveolata</taxon>
        <taxon>Ciliophora</taxon>
        <taxon>Intramacronucleata</taxon>
        <taxon>Spirotrichea</taxon>
        <taxon>Hypotrichia</taxon>
        <taxon>Euplotida</taxon>
        <taxon>Euplotidae</taxon>
        <taxon>Moneuplotes</taxon>
    </lineage>
</organism>
<dbReference type="SMART" id="SM00491">
    <property type="entry name" value="HELICc2"/>
    <property type="match status" value="1"/>
</dbReference>
<dbReference type="GO" id="GO:0090657">
    <property type="term" value="P:telomeric loop disassembly"/>
    <property type="evidence" value="ECO:0007669"/>
    <property type="project" value="TreeGrafter"/>
</dbReference>
<evidence type="ECO:0000256" key="5">
    <source>
        <dbReference type="ARBA" id="ARBA00022763"/>
    </source>
</evidence>
<dbReference type="GO" id="GO:0016818">
    <property type="term" value="F:hydrolase activity, acting on acid anhydrides, in phosphorus-containing anhydrides"/>
    <property type="evidence" value="ECO:0007669"/>
    <property type="project" value="InterPro"/>
</dbReference>
<name>A0AAD1XN47_EUPCR</name>
<keyword evidence="8" id="KW-0067">ATP-binding</keyword>
<dbReference type="GO" id="GO:0003678">
    <property type="term" value="F:DNA helicase activity"/>
    <property type="evidence" value="ECO:0007669"/>
    <property type="project" value="InterPro"/>
</dbReference>
<dbReference type="InterPro" id="IPR006554">
    <property type="entry name" value="Helicase-like_DEXD_c2"/>
</dbReference>
<evidence type="ECO:0000256" key="15">
    <source>
        <dbReference type="SAM" id="MobiDB-lite"/>
    </source>
</evidence>
<evidence type="ECO:0000256" key="10">
    <source>
        <dbReference type="ARBA" id="ARBA00023014"/>
    </source>
</evidence>
<protein>
    <recommendedName>
        <fullName evidence="16">Helicase ATP-binding domain-containing protein</fullName>
    </recommendedName>
</protein>
<feature type="compositionally biased region" description="Basic and acidic residues" evidence="15">
    <location>
        <begin position="1009"/>
        <end position="1028"/>
    </location>
</feature>
<feature type="region of interest" description="Disordered" evidence="15">
    <location>
        <begin position="369"/>
        <end position="388"/>
    </location>
</feature>
<dbReference type="CDD" id="cd18788">
    <property type="entry name" value="SF2_C_XPD"/>
    <property type="match status" value="1"/>
</dbReference>
<dbReference type="CDD" id="cd17970">
    <property type="entry name" value="DEAHc_FancJ"/>
    <property type="match status" value="1"/>
</dbReference>
<evidence type="ECO:0000256" key="9">
    <source>
        <dbReference type="ARBA" id="ARBA00023004"/>
    </source>
</evidence>
<dbReference type="InterPro" id="IPR010614">
    <property type="entry name" value="RAD3-like_helicase_DEAD"/>
</dbReference>
<keyword evidence="6" id="KW-0378">Hydrolase</keyword>
<keyword evidence="9" id="KW-0408">Iron</keyword>
<evidence type="ECO:0000259" key="16">
    <source>
        <dbReference type="PROSITE" id="PS51193"/>
    </source>
</evidence>
<dbReference type="GO" id="GO:0045910">
    <property type="term" value="P:negative regulation of DNA recombination"/>
    <property type="evidence" value="ECO:0007669"/>
    <property type="project" value="TreeGrafter"/>
</dbReference>
<dbReference type="GO" id="GO:1904430">
    <property type="term" value="P:negative regulation of t-circle formation"/>
    <property type="evidence" value="ECO:0007669"/>
    <property type="project" value="TreeGrafter"/>
</dbReference>
<feature type="region of interest" description="Disordered" evidence="15">
    <location>
        <begin position="845"/>
        <end position="944"/>
    </location>
</feature>
<proteinExistence type="predicted"/>
<dbReference type="InterPro" id="IPR027417">
    <property type="entry name" value="P-loop_NTPase"/>
</dbReference>
<dbReference type="Pfam" id="PF13307">
    <property type="entry name" value="Helicase_C_2"/>
    <property type="match status" value="1"/>
</dbReference>
<keyword evidence="13" id="KW-0413">Isomerase</keyword>
<dbReference type="GO" id="GO:0051539">
    <property type="term" value="F:4 iron, 4 sulfur cluster binding"/>
    <property type="evidence" value="ECO:0007669"/>
    <property type="project" value="UniProtKB-KW"/>
</dbReference>
<dbReference type="InterPro" id="IPR013020">
    <property type="entry name" value="Rad3/Chl1-like"/>
</dbReference>